<accession>A0A451A427</accession>
<name>A0A451A427_9GAMM</name>
<gene>
    <name evidence="1" type="ORF">BECKUNK1418G_GA0071005_101317</name>
    <name evidence="2" type="ORF">BECKUNK1418H_GA0071006_101417</name>
</gene>
<protein>
    <submittedName>
        <fullName evidence="1">Uncharacterized protein</fullName>
    </submittedName>
</protein>
<dbReference type="AlphaFoldDB" id="A0A451A427"/>
<evidence type="ECO:0000313" key="1">
    <source>
        <dbReference type="EMBL" id="VFK60773.1"/>
    </source>
</evidence>
<dbReference type="EMBL" id="CAADGD010000014">
    <property type="protein sequence ID" value="VFK69462.1"/>
    <property type="molecule type" value="Genomic_DNA"/>
</dbReference>
<sequence length="217" mass="25061">MPSSSRCEKTRWFFSLLFGCLAFLTAELAESRESQKFSPALFAHVPSADREIKRFVECHKSTAGRVLASVTFELGWQVFGRKTGDLSVILPSWFGGFLEPEYSVAFKTLISGGEVSNIRSLYNQVMAQARAAPKISKLLYTMEKNGQGAVGCPISYSTMHRRVNEQHDIAEAWLDLIFLYIDINNDYRAFMERRDQFEKRYKRYLRTKDKLHKIENY</sequence>
<reference evidence="1" key="1">
    <citation type="submission" date="2019-02" db="EMBL/GenBank/DDBJ databases">
        <authorList>
            <person name="Gruber-Vodicka R. H."/>
            <person name="Seah K. B. B."/>
        </authorList>
    </citation>
    <scope>NUCLEOTIDE SEQUENCE</scope>
    <source>
        <strain evidence="2">BECK_BY19</strain>
        <strain evidence="1">BECK_BY8</strain>
    </source>
</reference>
<evidence type="ECO:0000313" key="2">
    <source>
        <dbReference type="EMBL" id="VFK69462.1"/>
    </source>
</evidence>
<organism evidence="1">
    <name type="scientific">Candidatus Kentrum sp. UNK</name>
    <dbReference type="NCBI Taxonomy" id="2126344"/>
    <lineage>
        <taxon>Bacteria</taxon>
        <taxon>Pseudomonadati</taxon>
        <taxon>Pseudomonadota</taxon>
        <taxon>Gammaproteobacteria</taxon>
        <taxon>Candidatus Kentrum</taxon>
    </lineage>
</organism>
<dbReference type="EMBL" id="CAADFZ010000013">
    <property type="protein sequence ID" value="VFK60773.1"/>
    <property type="molecule type" value="Genomic_DNA"/>
</dbReference>
<proteinExistence type="predicted"/>